<evidence type="ECO:0000313" key="2">
    <source>
        <dbReference type="EMBL" id="KAG7383941.1"/>
    </source>
</evidence>
<dbReference type="EMBL" id="JAGDFM010000162">
    <property type="protein sequence ID" value="KAG7383941.1"/>
    <property type="molecule type" value="Genomic_DNA"/>
</dbReference>
<name>A0A8T1VS06_9STRA</name>
<dbReference type="PANTHER" id="PTHR35606">
    <property type="entry name" value="CELLULOSE-BINDING FAMILY II PROTEIN"/>
    <property type="match status" value="1"/>
</dbReference>
<sequence length="123" mass="13301">MRPSLASHLLLAAILAAASLADENLGKTSTGDVIQNMSEWGAPVVASTGTNITSSKPTFGKITSKAGECVVGSPTEYISEEYLDWIWQNRIGPNADTTDKNKNWNIMASKNFLMDNVHYTVPL</sequence>
<protein>
    <submittedName>
        <fullName evidence="2">Uncharacterized protein</fullName>
    </submittedName>
</protein>
<accession>A0A8T1VS06</accession>
<gene>
    <name evidence="2" type="ORF">PHYPSEUDO_003193</name>
</gene>
<feature type="signal peptide" evidence="1">
    <location>
        <begin position="1"/>
        <end position="21"/>
    </location>
</feature>
<dbReference type="Proteomes" id="UP000694044">
    <property type="component" value="Unassembled WGS sequence"/>
</dbReference>
<feature type="chain" id="PRO_5035806854" evidence="1">
    <location>
        <begin position="22"/>
        <end position="123"/>
    </location>
</feature>
<proteinExistence type="predicted"/>
<keyword evidence="3" id="KW-1185">Reference proteome</keyword>
<comment type="caution">
    <text evidence="2">The sequence shown here is derived from an EMBL/GenBank/DDBJ whole genome shotgun (WGS) entry which is preliminary data.</text>
</comment>
<reference evidence="2" key="1">
    <citation type="submission" date="2021-02" db="EMBL/GenBank/DDBJ databases">
        <authorList>
            <person name="Palmer J.M."/>
        </authorList>
    </citation>
    <scope>NUCLEOTIDE SEQUENCE</scope>
    <source>
        <strain evidence="2">SCRP734</strain>
    </source>
</reference>
<evidence type="ECO:0000313" key="3">
    <source>
        <dbReference type="Proteomes" id="UP000694044"/>
    </source>
</evidence>
<dbReference type="AlphaFoldDB" id="A0A8T1VS06"/>
<organism evidence="2 3">
    <name type="scientific">Phytophthora pseudosyringae</name>
    <dbReference type="NCBI Taxonomy" id="221518"/>
    <lineage>
        <taxon>Eukaryota</taxon>
        <taxon>Sar</taxon>
        <taxon>Stramenopiles</taxon>
        <taxon>Oomycota</taxon>
        <taxon>Peronosporomycetes</taxon>
        <taxon>Peronosporales</taxon>
        <taxon>Peronosporaceae</taxon>
        <taxon>Phytophthora</taxon>
    </lineage>
</organism>
<evidence type="ECO:0000256" key="1">
    <source>
        <dbReference type="SAM" id="SignalP"/>
    </source>
</evidence>
<keyword evidence="1" id="KW-0732">Signal</keyword>
<dbReference type="OrthoDB" id="127685at2759"/>
<dbReference type="PANTHER" id="PTHR35606:SF4">
    <property type="entry name" value="CELLULOSE-BINDING FAMILY II PROTEIN"/>
    <property type="match status" value="1"/>
</dbReference>